<dbReference type="PANTHER" id="PTHR47501:SF7">
    <property type="entry name" value="TRANSPOSASE"/>
    <property type="match status" value="1"/>
</dbReference>
<evidence type="ECO:0000313" key="1">
    <source>
        <dbReference type="Proteomes" id="UP000515152"/>
    </source>
</evidence>
<name>A0A6P8FTN3_CLUHA</name>
<protein>
    <submittedName>
        <fullName evidence="2">Uncharacterized protein LOC116221919</fullName>
    </submittedName>
</protein>
<dbReference type="GeneID" id="116221919"/>
<dbReference type="InterPro" id="IPR012337">
    <property type="entry name" value="RNaseH-like_sf"/>
</dbReference>
<evidence type="ECO:0000313" key="2">
    <source>
        <dbReference type="RefSeq" id="XP_031429984.1"/>
    </source>
</evidence>
<proteinExistence type="predicted"/>
<dbReference type="Proteomes" id="UP000515152">
    <property type="component" value="Chromosome 9"/>
</dbReference>
<organism evidence="1 2">
    <name type="scientific">Clupea harengus</name>
    <name type="common">Atlantic herring</name>
    <dbReference type="NCBI Taxonomy" id="7950"/>
    <lineage>
        <taxon>Eukaryota</taxon>
        <taxon>Metazoa</taxon>
        <taxon>Chordata</taxon>
        <taxon>Craniata</taxon>
        <taxon>Vertebrata</taxon>
        <taxon>Euteleostomi</taxon>
        <taxon>Actinopterygii</taxon>
        <taxon>Neopterygii</taxon>
        <taxon>Teleostei</taxon>
        <taxon>Clupei</taxon>
        <taxon>Clupeiformes</taxon>
        <taxon>Clupeoidei</taxon>
        <taxon>Clupeidae</taxon>
        <taxon>Clupea</taxon>
    </lineage>
</organism>
<dbReference type="RefSeq" id="XP_031429984.1">
    <property type="nucleotide sequence ID" value="XM_031574124.1"/>
</dbReference>
<dbReference type="SUPFAM" id="SSF53098">
    <property type="entry name" value="Ribonuclease H-like"/>
    <property type="match status" value="1"/>
</dbReference>
<dbReference type="KEGG" id="char:116221919"/>
<dbReference type="PANTHER" id="PTHR47501">
    <property type="entry name" value="TRANSPOSASE-RELATED"/>
    <property type="match status" value="1"/>
</dbReference>
<dbReference type="OrthoDB" id="8772022at2759"/>
<dbReference type="AlphaFoldDB" id="A0A6P8FTN3"/>
<keyword evidence="1" id="KW-1185">Reference proteome</keyword>
<gene>
    <name evidence="2" type="primary">LOC116221919</name>
</gene>
<accession>A0A6P8FTN3</accession>
<sequence>MALKVPMFSPAELSFLTEYASTMNPISKALNILQGEVDVHMGWLVPTITLLPVKLDRLRTSSKFCQPMITALQEGIQRRFGDMLADPELIAAAILLPKFRTSWTSNEDLLKLGLDYIKRNMEEDPVPSPVSNSGSEEEDFFGLMKGNVQETTKQLDAYLANSATSMNTLKAVPTVANVSLKLNTPLPASAACERLFRGRIGSKFLENQLLLKLNKRFC</sequence>
<reference evidence="2" key="1">
    <citation type="submission" date="2025-08" db="UniProtKB">
        <authorList>
            <consortium name="RefSeq"/>
        </authorList>
    </citation>
    <scope>IDENTIFICATION</scope>
</reference>